<accession>A0AAE1AXI1</accession>
<dbReference type="EMBL" id="JAWDGP010001007">
    <property type="protein sequence ID" value="KAK3795712.1"/>
    <property type="molecule type" value="Genomic_DNA"/>
</dbReference>
<organism evidence="2 3">
    <name type="scientific">Elysia crispata</name>
    <name type="common">lettuce slug</name>
    <dbReference type="NCBI Taxonomy" id="231223"/>
    <lineage>
        <taxon>Eukaryota</taxon>
        <taxon>Metazoa</taxon>
        <taxon>Spiralia</taxon>
        <taxon>Lophotrochozoa</taxon>
        <taxon>Mollusca</taxon>
        <taxon>Gastropoda</taxon>
        <taxon>Heterobranchia</taxon>
        <taxon>Euthyneura</taxon>
        <taxon>Panpulmonata</taxon>
        <taxon>Sacoglossa</taxon>
        <taxon>Placobranchoidea</taxon>
        <taxon>Plakobranchidae</taxon>
        <taxon>Elysia</taxon>
    </lineage>
</organism>
<dbReference type="InterPro" id="IPR016186">
    <property type="entry name" value="C-type_lectin-like/link_sf"/>
</dbReference>
<evidence type="ECO:0000313" key="2">
    <source>
        <dbReference type="EMBL" id="KAK3795712.1"/>
    </source>
</evidence>
<proteinExistence type="predicted"/>
<dbReference type="AlphaFoldDB" id="A0AAE1AXI1"/>
<dbReference type="Gene3D" id="3.10.100.10">
    <property type="entry name" value="Mannose-Binding Protein A, subunit A"/>
    <property type="match status" value="1"/>
</dbReference>
<keyword evidence="3" id="KW-1185">Reference proteome</keyword>
<dbReference type="Proteomes" id="UP001283361">
    <property type="component" value="Unassembled WGS sequence"/>
</dbReference>
<dbReference type="Pfam" id="PF00059">
    <property type="entry name" value="Lectin_C"/>
    <property type="match status" value="1"/>
</dbReference>
<reference evidence="2" key="1">
    <citation type="journal article" date="2023" name="G3 (Bethesda)">
        <title>A reference genome for the long-term kleptoplast-retaining sea slug Elysia crispata morphotype clarki.</title>
        <authorList>
            <person name="Eastman K.E."/>
            <person name="Pendleton A.L."/>
            <person name="Shaikh M.A."/>
            <person name="Suttiyut T."/>
            <person name="Ogas R."/>
            <person name="Tomko P."/>
            <person name="Gavelis G."/>
            <person name="Widhalm J.R."/>
            <person name="Wisecaver J.H."/>
        </authorList>
    </citation>
    <scope>NUCLEOTIDE SEQUENCE</scope>
    <source>
        <strain evidence="2">ECLA1</strain>
    </source>
</reference>
<protein>
    <recommendedName>
        <fullName evidence="1">C-type lectin domain-containing protein</fullName>
    </recommendedName>
</protein>
<dbReference type="InterPro" id="IPR001304">
    <property type="entry name" value="C-type_lectin-like"/>
</dbReference>
<evidence type="ECO:0000313" key="3">
    <source>
        <dbReference type="Proteomes" id="UP001283361"/>
    </source>
</evidence>
<dbReference type="CDD" id="cd00037">
    <property type="entry name" value="CLECT"/>
    <property type="match status" value="1"/>
</dbReference>
<dbReference type="SUPFAM" id="SSF56436">
    <property type="entry name" value="C-type lectin-like"/>
    <property type="match status" value="1"/>
</dbReference>
<comment type="caution">
    <text evidence="2">The sequence shown here is derived from an EMBL/GenBank/DDBJ whole genome shotgun (WGS) entry which is preliminary data.</text>
</comment>
<sequence length="145" mass="15737">MQCRVAGLSSVFSGARTVIQACPGTIGYFYVSELGLCTPLIWLPGISEAGITVFPSGDFYLMGFANPLYPQPFQPIQYDNDSKLACILRLTLSRTFENATSLCDSLGGHLVSVKTLQTLATIVDLAEGDSFWVGLDDLLEEGRYV</sequence>
<gene>
    <name evidence="2" type="ORF">RRG08_018261</name>
</gene>
<feature type="domain" description="C-type lectin" evidence="1">
    <location>
        <begin position="94"/>
        <end position="138"/>
    </location>
</feature>
<name>A0AAE1AXI1_9GAST</name>
<evidence type="ECO:0000259" key="1">
    <source>
        <dbReference type="Pfam" id="PF00059"/>
    </source>
</evidence>
<dbReference type="InterPro" id="IPR016187">
    <property type="entry name" value="CTDL_fold"/>
</dbReference>